<dbReference type="GO" id="GO:0004672">
    <property type="term" value="F:protein kinase activity"/>
    <property type="evidence" value="ECO:0007669"/>
    <property type="project" value="InterPro"/>
</dbReference>
<dbReference type="Gene3D" id="1.10.510.10">
    <property type="entry name" value="Transferase(Phosphotransferase) domain 1"/>
    <property type="match status" value="1"/>
</dbReference>
<organism evidence="2">
    <name type="scientific">viral metagenome</name>
    <dbReference type="NCBI Taxonomy" id="1070528"/>
    <lineage>
        <taxon>unclassified sequences</taxon>
        <taxon>metagenomes</taxon>
        <taxon>organismal metagenomes</taxon>
    </lineage>
</organism>
<dbReference type="SMART" id="SM00220">
    <property type="entry name" value="S_TKc"/>
    <property type="match status" value="1"/>
</dbReference>
<evidence type="ECO:0000259" key="1">
    <source>
        <dbReference type="PROSITE" id="PS50011"/>
    </source>
</evidence>
<dbReference type="EMBL" id="MN740183">
    <property type="protein sequence ID" value="QHT92362.1"/>
    <property type="molecule type" value="Genomic_DNA"/>
</dbReference>
<proteinExistence type="predicted"/>
<sequence>MSSMLGGKLLGQGSYGCVFKPSLECKDKKDKKSSTNKITKILTKEHAEKEEHLSAMIRRIPHWKNYFAVSESICVPSSSAPKKEKDLDKCEVLEGKPLSDFRLLTMTYAGKELYNFPFDMYHFDFMAFVKHFIAAGAMLTVHGIVHGDLHQGNILVDAHNVPRMIDFNLSYQKDDAVIMSRSHSLEYYLDPPDFTLVNAIVKRYNPQMVINSIIYKKHIFRLIHIILGISYDDMHASMNDFLLKNSTPTLQPWFNQYWSKIDSWAIGANIIYLIKTLSYSPIFTRTLPQIKTVLYPVLRDMCAISPINRIDCVKALHRLNPDHFMFKGKEPLAAAWIN</sequence>
<accession>A0A6C0IHC5</accession>
<dbReference type="SUPFAM" id="SSF56112">
    <property type="entry name" value="Protein kinase-like (PK-like)"/>
    <property type="match status" value="1"/>
</dbReference>
<dbReference type="InterPro" id="IPR000719">
    <property type="entry name" value="Prot_kinase_dom"/>
</dbReference>
<dbReference type="InterPro" id="IPR011009">
    <property type="entry name" value="Kinase-like_dom_sf"/>
</dbReference>
<name>A0A6C0IHC5_9ZZZZ</name>
<dbReference type="PROSITE" id="PS50011">
    <property type="entry name" value="PROTEIN_KINASE_DOM"/>
    <property type="match status" value="1"/>
</dbReference>
<reference evidence="2" key="1">
    <citation type="journal article" date="2020" name="Nature">
        <title>Giant virus diversity and host interactions through global metagenomics.</title>
        <authorList>
            <person name="Schulz F."/>
            <person name="Roux S."/>
            <person name="Paez-Espino D."/>
            <person name="Jungbluth S."/>
            <person name="Walsh D.A."/>
            <person name="Denef V.J."/>
            <person name="McMahon K.D."/>
            <person name="Konstantinidis K.T."/>
            <person name="Eloe-Fadrosh E.A."/>
            <person name="Kyrpides N.C."/>
            <person name="Woyke T."/>
        </authorList>
    </citation>
    <scope>NUCLEOTIDE SEQUENCE</scope>
    <source>
        <strain evidence="2">GVMAG-M-3300023184-88</strain>
    </source>
</reference>
<dbReference type="AlphaFoldDB" id="A0A6C0IHC5"/>
<dbReference type="GO" id="GO:0005524">
    <property type="term" value="F:ATP binding"/>
    <property type="evidence" value="ECO:0007669"/>
    <property type="project" value="InterPro"/>
</dbReference>
<protein>
    <recommendedName>
        <fullName evidence="1">Protein kinase domain-containing protein</fullName>
    </recommendedName>
</protein>
<evidence type="ECO:0000313" key="2">
    <source>
        <dbReference type="EMBL" id="QHT92362.1"/>
    </source>
</evidence>
<feature type="domain" description="Protein kinase" evidence="1">
    <location>
        <begin position="4"/>
        <end position="326"/>
    </location>
</feature>
<dbReference type="Gene3D" id="3.30.200.20">
    <property type="entry name" value="Phosphorylase Kinase, domain 1"/>
    <property type="match status" value="1"/>
</dbReference>